<reference evidence="2 3" key="1">
    <citation type="submission" date="2018-08" db="EMBL/GenBank/DDBJ databases">
        <title>The multiple taxonomic identification of Sphingomonas gilva.</title>
        <authorList>
            <person name="Zhu D."/>
            <person name="Zheng S."/>
        </authorList>
    </citation>
    <scope>NUCLEOTIDE SEQUENCE [LARGE SCALE GENOMIC DNA]</scope>
    <source>
        <strain evidence="2 3">ZDH117</strain>
    </source>
</reference>
<dbReference type="CDD" id="cd03443">
    <property type="entry name" value="PaaI_thioesterase"/>
    <property type="match status" value="1"/>
</dbReference>
<dbReference type="Proteomes" id="UP000266693">
    <property type="component" value="Unassembled WGS sequence"/>
</dbReference>
<dbReference type="Pfam" id="PF03061">
    <property type="entry name" value="4HBT"/>
    <property type="match status" value="1"/>
</dbReference>
<evidence type="ECO:0000313" key="3">
    <source>
        <dbReference type="Proteomes" id="UP000266693"/>
    </source>
</evidence>
<dbReference type="RefSeq" id="WP_118862492.1">
    <property type="nucleotide sequence ID" value="NZ_QWLV01000001.1"/>
</dbReference>
<proteinExistence type="predicted"/>
<dbReference type="Gene3D" id="3.10.129.10">
    <property type="entry name" value="Hotdog Thioesterase"/>
    <property type="match status" value="1"/>
</dbReference>
<feature type="domain" description="Thioesterase" evidence="1">
    <location>
        <begin position="62"/>
        <end position="137"/>
    </location>
</feature>
<dbReference type="EMBL" id="QWLV01000001">
    <property type="protein sequence ID" value="RHW18984.1"/>
    <property type="molecule type" value="Genomic_DNA"/>
</dbReference>
<dbReference type="SUPFAM" id="SSF54637">
    <property type="entry name" value="Thioesterase/thiol ester dehydrase-isomerase"/>
    <property type="match status" value="1"/>
</dbReference>
<dbReference type="AlphaFoldDB" id="A0A396RQT9"/>
<comment type="caution">
    <text evidence="2">The sequence shown here is derived from an EMBL/GenBank/DDBJ whole genome shotgun (WGS) entry which is preliminary data.</text>
</comment>
<name>A0A396RQT9_9SPHN</name>
<dbReference type="GO" id="GO:0016790">
    <property type="term" value="F:thiolester hydrolase activity"/>
    <property type="evidence" value="ECO:0007669"/>
    <property type="project" value="UniProtKB-ARBA"/>
</dbReference>
<dbReference type="InterPro" id="IPR029069">
    <property type="entry name" value="HotDog_dom_sf"/>
</dbReference>
<protein>
    <submittedName>
        <fullName evidence="2">PaaI family thioesterase</fullName>
    </submittedName>
</protein>
<dbReference type="OrthoDB" id="5741080at2"/>
<evidence type="ECO:0000259" key="1">
    <source>
        <dbReference type="Pfam" id="PF03061"/>
    </source>
</evidence>
<dbReference type="InterPro" id="IPR006683">
    <property type="entry name" value="Thioestr_dom"/>
</dbReference>
<evidence type="ECO:0000313" key="2">
    <source>
        <dbReference type="EMBL" id="RHW18984.1"/>
    </source>
</evidence>
<sequence>MTDPPSFLYADDPDKPGWKSWELSDPTRFNSLLGPFKVRLEADGSARVRMVPRHIHSNLRNAVHGGTTLAFIDIALFAAARSFGLITAGTAVTLDLSTQFIGAGRIDEPLDAVVELLRETGRLLFLRGLIVQGDDRIASFSATIRKPTPRK</sequence>
<organism evidence="2 3">
    <name type="scientific">Sphingomonas gilva</name>
    <dbReference type="NCBI Taxonomy" id="2305907"/>
    <lineage>
        <taxon>Bacteria</taxon>
        <taxon>Pseudomonadati</taxon>
        <taxon>Pseudomonadota</taxon>
        <taxon>Alphaproteobacteria</taxon>
        <taxon>Sphingomonadales</taxon>
        <taxon>Sphingomonadaceae</taxon>
        <taxon>Sphingomonas</taxon>
    </lineage>
</organism>
<keyword evidence="3" id="KW-1185">Reference proteome</keyword>
<accession>A0A396RQT9</accession>
<gene>
    <name evidence="2" type="ORF">D1610_02300</name>
</gene>